<evidence type="ECO:0000256" key="5">
    <source>
        <dbReference type="ARBA" id="ARBA00022917"/>
    </source>
</evidence>
<dbReference type="Proteomes" id="UP000036681">
    <property type="component" value="Unplaced"/>
</dbReference>
<dbReference type="Gene3D" id="3.40.50.10470">
    <property type="entry name" value="Translation initiation factor eif-2b, domain 2"/>
    <property type="match status" value="1"/>
</dbReference>
<evidence type="ECO:0000256" key="9">
    <source>
        <dbReference type="RuleBase" id="RU003814"/>
    </source>
</evidence>
<dbReference type="WBParaSite" id="ALUE_0000466401-mRNA-1">
    <property type="protein sequence ID" value="ALUE_0000466401-mRNA-1"/>
    <property type="gene ID" value="ALUE_0000466401"/>
</dbReference>
<evidence type="ECO:0000256" key="4">
    <source>
        <dbReference type="ARBA" id="ARBA00022540"/>
    </source>
</evidence>
<sequence>MSPRSNTIDDVNKHRRAFLARLRARSNRGSSYEIAIESLNFMRKVVITGKYENVEELVELLKGEREKLAAAEPTEFVISNVVLSVLKMIREESERATLGSDEFSPYDSLNKLWNAPSLGDKDLGSRSLKKSAVAAINEFATEMETCRGNICAQAVDHICSSDVVITHGLSRSETLRAFFDAARTAHRSFRLLSVDDDCEHAEYLSSVDVLSAMRHATRSLMMCLAAKRHSVPVCICAAFYKITPCFLPVLNLVPSMGSPAEIVPYWDDDSMSEALIINPLFDLIPSQLISLYISHTSAISPSHVYRLIGDYYHPDDISHLNAS</sequence>
<accession>A0A9J2P531</accession>
<comment type="similarity">
    <text evidence="2 9">Belongs to the eIF-2B alpha/beta/delta subunits family.</text>
</comment>
<evidence type="ECO:0000313" key="10">
    <source>
        <dbReference type="Proteomes" id="UP000036681"/>
    </source>
</evidence>
<dbReference type="InterPro" id="IPR037171">
    <property type="entry name" value="NagB/RpiA_transferase-like"/>
</dbReference>
<evidence type="ECO:0000256" key="7">
    <source>
        <dbReference type="ARBA" id="ARBA00044228"/>
    </source>
</evidence>
<dbReference type="InterPro" id="IPR000649">
    <property type="entry name" value="IF-2B-related"/>
</dbReference>
<dbReference type="Pfam" id="PF01008">
    <property type="entry name" value="IF-2B"/>
    <property type="match status" value="2"/>
</dbReference>
<keyword evidence="4" id="KW-0396">Initiation factor</keyword>
<proteinExistence type="inferred from homology"/>
<evidence type="ECO:0000256" key="3">
    <source>
        <dbReference type="ARBA" id="ARBA00022490"/>
    </source>
</evidence>
<dbReference type="GO" id="GO:0005829">
    <property type="term" value="C:cytosol"/>
    <property type="evidence" value="ECO:0007669"/>
    <property type="project" value="UniProtKB-SubCell"/>
</dbReference>
<dbReference type="InterPro" id="IPR051855">
    <property type="entry name" value="eIF2B_beta_subunit"/>
</dbReference>
<dbReference type="PANTHER" id="PTHR45859:SF1">
    <property type="entry name" value="TRANSLATION INITIATION FACTOR EIF-2B SUBUNIT BETA"/>
    <property type="match status" value="1"/>
</dbReference>
<evidence type="ECO:0000313" key="11">
    <source>
        <dbReference type="WBParaSite" id="ALUE_0000466401-mRNA-1"/>
    </source>
</evidence>
<evidence type="ECO:0000256" key="6">
    <source>
        <dbReference type="ARBA" id="ARBA00044122"/>
    </source>
</evidence>
<dbReference type="InterPro" id="IPR042529">
    <property type="entry name" value="IF_2B-like_C"/>
</dbReference>
<organism evidence="10 11">
    <name type="scientific">Ascaris lumbricoides</name>
    <name type="common">Giant roundworm</name>
    <dbReference type="NCBI Taxonomy" id="6252"/>
    <lineage>
        <taxon>Eukaryota</taxon>
        <taxon>Metazoa</taxon>
        <taxon>Ecdysozoa</taxon>
        <taxon>Nematoda</taxon>
        <taxon>Chromadorea</taxon>
        <taxon>Rhabditida</taxon>
        <taxon>Spirurina</taxon>
        <taxon>Ascaridomorpha</taxon>
        <taxon>Ascaridoidea</taxon>
        <taxon>Ascarididae</taxon>
        <taxon>Ascaris</taxon>
    </lineage>
</organism>
<dbReference type="GO" id="GO:0005851">
    <property type="term" value="C:eukaryotic translation initiation factor 2B complex"/>
    <property type="evidence" value="ECO:0007669"/>
    <property type="project" value="TreeGrafter"/>
</dbReference>
<protein>
    <recommendedName>
        <fullName evidence="6">Translation initiation factor eIF2B subunit beta</fullName>
    </recommendedName>
    <alternativeName>
        <fullName evidence="7">eIF2B GDP-GTP exchange factor subunit beta</fullName>
    </alternativeName>
</protein>
<comment type="subunit">
    <text evidence="8">Component of the translation initiation factor 2B (eIF2B) complex which is a heterodecamer of two sets of five different subunits: alpha, beta, gamma, delta and epsilon. Subunits alpha, beta and delta comprise a regulatory subcomplex and subunits epsilon and gamma comprise a catalytic subcomplex. Within the complex, the hexameric regulatory complex resides at the center, with the two heterodimeric catalytic subcomplexes bound on opposite sides.</text>
</comment>
<keyword evidence="5" id="KW-0648">Protein biosynthesis</keyword>
<comment type="subcellular location">
    <subcellularLocation>
        <location evidence="1">Cytoplasm</location>
        <location evidence="1">Cytosol</location>
    </subcellularLocation>
</comment>
<dbReference type="AlphaFoldDB" id="A0A9J2P531"/>
<evidence type="ECO:0000256" key="2">
    <source>
        <dbReference type="ARBA" id="ARBA00007251"/>
    </source>
</evidence>
<name>A0A9J2P531_ASCLU</name>
<dbReference type="GO" id="GO:0003743">
    <property type="term" value="F:translation initiation factor activity"/>
    <property type="evidence" value="ECO:0007669"/>
    <property type="project" value="UniProtKB-KW"/>
</dbReference>
<reference evidence="11" key="1">
    <citation type="submission" date="2023-03" db="UniProtKB">
        <authorList>
            <consortium name="WormBaseParasite"/>
        </authorList>
    </citation>
    <scope>IDENTIFICATION</scope>
</reference>
<dbReference type="PANTHER" id="PTHR45859">
    <property type="entry name" value="TRANSLATION INITIATION FACTOR EIF-2B SUBUNIT BETA"/>
    <property type="match status" value="1"/>
</dbReference>
<keyword evidence="10" id="KW-1185">Reference proteome</keyword>
<dbReference type="SUPFAM" id="SSF100950">
    <property type="entry name" value="NagB/RpiA/CoA transferase-like"/>
    <property type="match status" value="1"/>
</dbReference>
<keyword evidence="3" id="KW-0963">Cytoplasm</keyword>
<evidence type="ECO:0000256" key="8">
    <source>
        <dbReference type="ARBA" id="ARBA00046432"/>
    </source>
</evidence>
<dbReference type="GO" id="GO:0005085">
    <property type="term" value="F:guanyl-nucleotide exchange factor activity"/>
    <property type="evidence" value="ECO:0007669"/>
    <property type="project" value="TreeGrafter"/>
</dbReference>
<evidence type="ECO:0000256" key="1">
    <source>
        <dbReference type="ARBA" id="ARBA00004514"/>
    </source>
</evidence>